<keyword evidence="3 7" id="KW-1133">Transmembrane helix</keyword>
<evidence type="ECO:0000313" key="10">
    <source>
        <dbReference type="Proteomes" id="UP000481858"/>
    </source>
</evidence>
<dbReference type="InterPro" id="IPR052337">
    <property type="entry name" value="SAT4-like"/>
</dbReference>
<protein>
    <recommendedName>
        <fullName evidence="8">Rhodopsin domain-containing protein</fullName>
    </recommendedName>
</protein>
<evidence type="ECO:0000256" key="7">
    <source>
        <dbReference type="SAM" id="Phobius"/>
    </source>
</evidence>
<dbReference type="InterPro" id="IPR049326">
    <property type="entry name" value="Rhodopsin_dom_fungi"/>
</dbReference>
<sequence length="390" mass="42874">MHLPPYINMSDFDPTTTPIAPPPPGQESNFINPLSQAWMPRVAIYTTLPVAVVFIIIRLYSRLHLRQKLQWEDYLCIAAGLSSVGFCSILLKTSVNDVYGRHAWDIPLSALTTAFVKELFAVTVLYSVASALIKLSLLALFHRLFSPSARSKVAIRFGMVFTAASYVAILTAWIYYNVPHIDDMGWIDPVFVARLESADLTMAVIFGVLGTVTDLYVIAIPLASVSGLNLSTARKIGLAGLFATGFLVCGFSLALLITRVEFYRRVNNSADFLWISMQTFSLSVSEINLGIVKLSSVRSPLGGKAETSETSSVVPFSPRGLPAVPGGTMWTLRSLFRTSYGSQRDVSKGITVTHVTDIERTPYYKGQPPIADDDIYIDYGYPKPQNPGRV</sequence>
<dbReference type="PANTHER" id="PTHR33048:SF158">
    <property type="entry name" value="MEMBRANE PROTEIN PTH11-LIKE, PUTATIVE-RELATED"/>
    <property type="match status" value="1"/>
</dbReference>
<dbReference type="Proteomes" id="UP000481858">
    <property type="component" value="Unassembled WGS sequence"/>
</dbReference>
<dbReference type="AlphaFoldDB" id="A0A7C8N0A3"/>
<reference evidence="9 10" key="1">
    <citation type="submission" date="2019-12" db="EMBL/GenBank/DDBJ databases">
        <title>Draft genome sequence of the ascomycete Xylaria multiplex DSM 110363.</title>
        <authorList>
            <person name="Buettner E."/>
            <person name="Kellner H."/>
        </authorList>
    </citation>
    <scope>NUCLEOTIDE SEQUENCE [LARGE SCALE GENOMIC DNA]</scope>
    <source>
        <strain evidence="9 10">DSM 110363</strain>
    </source>
</reference>
<evidence type="ECO:0000313" key="9">
    <source>
        <dbReference type="EMBL" id="KAF2972873.1"/>
    </source>
</evidence>
<feature type="transmembrane region" description="Helical" evidence="7">
    <location>
        <begin position="73"/>
        <end position="91"/>
    </location>
</feature>
<dbReference type="Pfam" id="PF20684">
    <property type="entry name" value="Fung_rhodopsin"/>
    <property type="match status" value="1"/>
</dbReference>
<evidence type="ECO:0000256" key="2">
    <source>
        <dbReference type="ARBA" id="ARBA00022692"/>
    </source>
</evidence>
<dbReference type="GO" id="GO:0016020">
    <property type="term" value="C:membrane"/>
    <property type="evidence" value="ECO:0007669"/>
    <property type="project" value="UniProtKB-SubCell"/>
</dbReference>
<keyword evidence="4 7" id="KW-0472">Membrane</keyword>
<feature type="region of interest" description="Disordered" evidence="6">
    <location>
        <begin position="1"/>
        <end position="23"/>
    </location>
</feature>
<evidence type="ECO:0000256" key="6">
    <source>
        <dbReference type="SAM" id="MobiDB-lite"/>
    </source>
</evidence>
<dbReference type="OrthoDB" id="444631at2759"/>
<organism evidence="9 10">
    <name type="scientific">Xylaria multiplex</name>
    <dbReference type="NCBI Taxonomy" id="323545"/>
    <lineage>
        <taxon>Eukaryota</taxon>
        <taxon>Fungi</taxon>
        <taxon>Dikarya</taxon>
        <taxon>Ascomycota</taxon>
        <taxon>Pezizomycotina</taxon>
        <taxon>Sordariomycetes</taxon>
        <taxon>Xylariomycetidae</taxon>
        <taxon>Xylariales</taxon>
        <taxon>Xylariaceae</taxon>
        <taxon>Xylaria</taxon>
    </lineage>
</organism>
<evidence type="ECO:0000256" key="4">
    <source>
        <dbReference type="ARBA" id="ARBA00023136"/>
    </source>
</evidence>
<name>A0A7C8N0A3_9PEZI</name>
<feature type="transmembrane region" description="Helical" evidence="7">
    <location>
        <begin position="153"/>
        <end position="176"/>
    </location>
</feature>
<proteinExistence type="inferred from homology"/>
<dbReference type="EMBL" id="WUBL01000004">
    <property type="protein sequence ID" value="KAF2972873.1"/>
    <property type="molecule type" value="Genomic_DNA"/>
</dbReference>
<dbReference type="PANTHER" id="PTHR33048">
    <property type="entry name" value="PTH11-LIKE INTEGRAL MEMBRANE PROTEIN (AFU_ORTHOLOGUE AFUA_5G11245)"/>
    <property type="match status" value="1"/>
</dbReference>
<evidence type="ECO:0000256" key="3">
    <source>
        <dbReference type="ARBA" id="ARBA00022989"/>
    </source>
</evidence>
<feature type="transmembrane region" description="Helical" evidence="7">
    <location>
        <begin position="200"/>
        <end position="224"/>
    </location>
</feature>
<feature type="transmembrane region" description="Helical" evidence="7">
    <location>
        <begin position="42"/>
        <end position="61"/>
    </location>
</feature>
<feature type="domain" description="Rhodopsin" evidence="8">
    <location>
        <begin position="57"/>
        <end position="292"/>
    </location>
</feature>
<evidence type="ECO:0000256" key="1">
    <source>
        <dbReference type="ARBA" id="ARBA00004141"/>
    </source>
</evidence>
<comment type="subcellular location">
    <subcellularLocation>
        <location evidence="1">Membrane</location>
        <topology evidence="1">Multi-pass membrane protein</topology>
    </subcellularLocation>
</comment>
<keyword evidence="2 7" id="KW-0812">Transmembrane</keyword>
<comment type="caution">
    <text evidence="9">The sequence shown here is derived from an EMBL/GenBank/DDBJ whole genome shotgun (WGS) entry which is preliminary data.</text>
</comment>
<keyword evidence="10" id="KW-1185">Reference proteome</keyword>
<gene>
    <name evidence="9" type="ORF">GQX73_g783</name>
</gene>
<dbReference type="InParanoid" id="A0A7C8N0A3"/>
<accession>A0A7C8N0A3</accession>
<feature type="transmembrane region" description="Helical" evidence="7">
    <location>
        <begin position="236"/>
        <end position="260"/>
    </location>
</feature>
<feature type="transmembrane region" description="Helical" evidence="7">
    <location>
        <begin position="119"/>
        <end position="141"/>
    </location>
</feature>
<evidence type="ECO:0000259" key="8">
    <source>
        <dbReference type="Pfam" id="PF20684"/>
    </source>
</evidence>
<comment type="similarity">
    <text evidence="5">Belongs to the SAT4 family.</text>
</comment>
<evidence type="ECO:0000256" key="5">
    <source>
        <dbReference type="ARBA" id="ARBA00038359"/>
    </source>
</evidence>